<proteinExistence type="predicted"/>
<dbReference type="Proteomes" id="UP000606172">
    <property type="component" value="Unassembled WGS sequence"/>
</dbReference>
<evidence type="ECO:0000256" key="1">
    <source>
        <dbReference type="SAM" id="MobiDB-lite"/>
    </source>
</evidence>
<keyword evidence="3" id="KW-1185">Reference proteome</keyword>
<gene>
    <name evidence="2" type="ORF">Ssi02_57920</name>
</gene>
<dbReference type="RefSeq" id="WP_204030610.1">
    <property type="nucleotide sequence ID" value="NZ_BOOW01000036.1"/>
</dbReference>
<evidence type="ECO:0000313" key="3">
    <source>
        <dbReference type="Proteomes" id="UP000606172"/>
    </source>
</evidence>
<reference evidence="2" key="1">
    <citation type="submission" date="2021-01" db="EMBL/GenBank/DDBJ databases">
        <title>Whole genome shotgun sequence of Sinosporangium siamense NBRC 109515.</title>
        <authorList>
            <person name="Komaki H."/>
            <person name="Tamura T."/>
        </authorList>
    </citation>
    <scope>NUCLEOTIDE SEQUENCE</scope>
    <source>
        <strain evidence="2">NBRC 109515</strain>
    </source>
</reference>
<evidence type="ECO:0000313" key="2">
    <source>
        <dbReference type="EMBL" id="GII95561.1"/>
    </source>
</evidence>
<comment type="caution">
    <text evidence="2">The sequence shown here is derived from an EMBL/GenBank/DDBJ whole genome shotgun (WGS) entry which is preliminary data.</text>
</comment>
<organism evidence="2 3">
    <name type="scientific">Sinosporangium siamense</name>
    <dbReference type="NCBI Taxonomy" id="1367973"/>
    <lineage>
        <taxon>Bacteria</taxon>
        <taxon>Bacillati</taxon>
        <taxon>Actinomycetota</taxon>
        <taxon>Actinomycetes</taxon>
        <taxon>Streptosporangiales</taxon>
        <taxon>Streptosporangiaceae</taxon>
        <taxon>Sinosporangium</taxon>
    </lineage>
</organism>
<feature type="region of interest" description="Disordered" evidence="1">
    <location>
        <begin position="65"/>
        <end position="87"/>
    </location>
</feature>
<accession>A0A919RNP4</accession>
<protein>
    <submittedName>
        <fullName evidence="2">Uncharacterized protein</fullName>
    </submittedName>
</protein>
<name>A0A919RNP4_9ACTN</name>
<dbReference type="AlphaFoldDB" id="A0A919RNP4"/>
<dbReference type="EMBL" id="BOOW01000036">
    <property type="protein sequence ID" value="GII95561.1"/>
    <property type="molecule type" value="Genomic_DNA"/>
</dbReference>
<sequence length="87" mass="9001">MLGRTAQPGEPYVVSVDATLPGEALAGVPAKGKSAAEIARIARERGLQVSYTIDWPLNEGRGFALEGSEGKLPASRIDPAPRPFGGG</sequence>